<dbReference type="PANTHER" id="PTHR21461:SF69">
    <property type="entry name" value="GLYCOSYLTRANSFERASE FAMILY 92 PROTEIN"/>
    <property type="match status" value="1"/>
</dbReference>
<accession>A0A6C0ILB0</accession>
<organism evidence="5">
    <name type="scientific">viral metagenome</name>
    <dbReference type="NCBI Taxonomy" id="1070528"/>
    <lineage>
        <taxon>unclassified sequences</taxon>
        <taxon>metagenomes</taxon>
        <taxon>organismal metagenomes</taxon>
    </lineage>
</organism>
<evidence type="ECO:0000256" key="2">
    <source>
        <dbReference type="ARBA" id="ARBA00022692"/>
    </source>
</evidence>
<evidence type="ECO:0000256" key="3">
    <source>
        <dbReference type="ARBA" id="ARBA00022989"/>
    </source>
</evidence>
<dbReference type="EMBL" id="MN740182">
    <property type="protein sequence ID" value="QHT92303.1"/>
    <property type="molecule type" value="Genomic_DNA"/>
</dbReference>
<keyword evidence="3" id="KW-0472">Membrane</keyword>
<reference evidence="5" key="1">
    <citation type="journal article" date="2020" name="Nature">
        <title>Giant virus diversity and host interactions through global metagenomics.</title>
        <authorList>
            <person name="Schulz F."/>
            <person name="Roux S."/>
            <person name="Paez-Espino D."/>
            <person name="Jungbluth S."/>
            <person name="Walsh D.A."/>
            <person name="Denef V.J."/>
            <person name="McMahon K.D."/>
            <person name="Konstantinidis K.T."/>
            <person name="Eloe-Fadrosh E.A."/>
            <person name="Kyrpides N.C."/>
            <person name="Woyke T."/>
        </authorList>
    </citation>
    <scope>NUCLEOTIDE SEQUENCE</scope>
    <source>
        <strain evidence="5">GVMAG-M-3300023184-88</strain>
    </source>
</reference>
<name>A0A6C0ILB0_9ZZZZ</name>
<keyword evidence="2" id="KW-0812">Transmembrane</keyword>
<dbReference type="GO" id="GO:0005737">
    <property type="term" value="C:cytoplasm"/>
    <property type="evidence" value="ECO:0007669"/>
    <property type="project" value="TreeGrafter"/>
</dbReference>
<evidence type="ECO:0008006" key="6">
    <source>
        <dbReference type="Google" id="ProtNLM"/>
    </source>
</evidence>
<evidence type="ECO:0000313" key="5">
    <source>
        <dbReference type="EMBL" id="QHT92303.1"/>
    </source>
</evidence>
<dbReference type="GO" id="GO:0016757">
    <property type="term" value="F:glycosyltransferase activity"/>
    <property type="evidence" value="ECO:0007669"/>
    <property type="project" value="TreeGrafter"/>
</dbReference>
<evidence type="ECO:0000256" key="4">
    <source>
        <dbReference type="SAM" id="MobiDB-lite"/>
    </source>
</evidence>
<feature type="region of interest" description="Disordered" evidence="4">
    <location>
        <begin position="1"/>
        <end position="26"/>
    </location>
</feature>
<sequence>MSSWGGVTKKPKQPHAPQSNTPIPSKFVIPSTAPNHAVICAIALDEEPYIDEWIHYHLNLGFSHIYVYDNSDKNTLQNKTSSQVSIIHFPGKKRHLEAYDSFIVQHTHQHKWCAFIDIDEFIVLKKHKTIMEFLQAYDSCESIALNWIMFGTSHETVYKNEPVLSRFQLCSADINPHIKCISQLRAIKLYISSHYPQLREGNIYDPNRTIVSGPPYHQGSVDIACIHHYYTKSEEEFRKKILRGTSDEHPTRSLTELDGIHLKNNDVVNRDAYDTSRLR</sequence>
<proteinExistence type="predicted"/>
<evidence type="ECO:0000256" key="1">
    <source>
        <dbReference type="ARBA" id="ARBA00004167"/>
    </source>
</evidence>
<protein>
    <recommendedName>
        <fullName evidence="6">Glycosyltransferase family 92 protein</fullName>
    </recommendedName>
</protein>
<dbReference type="PANTHER" id="PTHR21461">
    <property type="entry name" value="GLYCOSYLTRANSFERASE FAMILY 92 PROTEIN"/>
    <property type="match status" value="1"/>
</dbReference>
<dbReference type="Pfam" id="PF13704">
    <property type="entry name" value="Glyco_tranf_2_4"/>
    <property type="match status" value="1"/>
</dbReference>
<dbReference type="GO" id="GO:0016020">
    <property type="term" value="C:membrane"/>
    <property type="evidence" value="ECO:0007669"/>
    <property type="project" value="UniProtKB-SubCell"/>
</dbReference>
<dbReference type="AlphaFoldDB" id="A0A6C0ILB0"/>
<comment type="subcellular location">
    <subcellularLocation>
        <location evidence="1">Membrane</location>
        <topology evidence="1">Single-pass membrane protein</topology>
    </subcellularLocation>
</comment>
<keyword evidence="3" id="KW-1133">Transmembrane helix</keyword>